<dbReference type="CDD" id="cd18140">
    <property type="entry name" value="HLD_clamp_RFC"/>
    <property type="match status" value="1"/>
</dbReference>
<evidence type="ECO:0000256" key="5">
    <source>
        <dbReference type="ARBA" id="ARBA00023125"/>
    </source>
</evidence>
<dbReference type="GO" id="GO:0006260">
    <property type="term" value="P:DNA replication"/>
    <property type="evidence" value="ECO:0007669"/>
    <property type="project" value="UniProtKB-KW"/>
</dbReference>
<keyword evidence="7" id="KW-0131">Cell cycle</keyword>
<feature type="compositionally biased region" description="Pro residues" evidence="9">
    <location>
        <begin position="261"/>
        <end position="272"/>
    </location>
</feature>
<evidence type="ECO:0000256" key="7">
    <source>
        <dbReference type="ARBA" id="ARBA00023306"/>
    </source>
</evidence>
<organism evidence="11 12">
    <name type="scientific">Tilletia horrida</name>
    <dbReference type="NCBI Taxonomy" id="155126"/>
    <lineage>
        <taxon>Eukaryota</taxon>
        <taxon>Fungi</taxon>
        <taxon>Dikarya</taxon>
        <taxon>Basidiomycota</taxon>
        <taxon>Ustilaginomycotina</taxon>
        <taxon>Exobasidiomycetes</taxon>
        <taxon>Tilletiales</taxon>
        <taxon>Tilletiaceae</taxon>
        <taxon>Tilletia</taxon>
    </lineage>
</organism>
<dbReference type="Pfam" id="PF00004">
    <property type="entry name" value="AAA"/>
    <property type="match status" value="1"/>
</dbReference>
<sequence length="991" mass="107079">MTATQSASAISTLPALDESGPRIELQSNGIFDFGDDEEEDELEDDELIDEQQQHQQPPADGDNSVKADTPQAVDQSAAPAAKELSGGAADPDFDEDELDALAESHVLQPIGNGQSAHSTAARAQAPIPAKNALNAFGSTRPRPQFDFFDEPEIDLDAEIAAYEAERALEEAQNMPIPQVAAKNVSQKAAPSAIKTVKAVEKKVQRQRRTSPVKSSVPQPKPVPAILQSAAEPSDEPESSISSLTALATKVRMRLKERESRPQPPPAAAPPPVHTGSASSSALWVDKHRPQHFTELLGDDRLHREAMSWLKQWDQCVFKRKPKKRLRDDASNGSSFNNGAGGFGGPGKVPWADPWGRPQERVLLISGPPGLGKTTLANIIATQAGYGVFELNASDARNAGAVENVVKMALQSASLKNPKKPTLVLVDEIDGATGGGGGGGGAGQGGSGDGGGESGFVRALVKLIEGGKGAKAGKNKDKKSVGRPLLRPVICVCNDAYAPALRALRPMAKMIRYHRPPTPLLVKRLKEVCAAEDMRADTRSLSLLVDLTQGDVRACINALQFLKTRSSSITEADVHGAASALGLKDGGANVHRVWDMLFHAPSSRERARSLEPRDARRVSDKIVREASLCGDFDKVALGCFEHYPKLTLVDDGWARFKEAHEWLYFAGCIQDSVWKNGGGTFDLMGFLPWTFVPWHHLFANTKNVMPEYPRADFEHYIKRTAFSEISTSLHATLPPSLRTQFNAPAVVTELGPSLMRMLNPDLRPVNSQLVRTDERRTLAALVNIMIHMNLRFVQDRTEEGSLVLRLEPPLDAFVQYDGRRSKDVASSRYALRQIVVKEMETEVRRRRAGLSSEEGGEEAKSAGAKKVLAQYQPAGGRTAGAKEEGPAGFLLKNRVAEKAAVDFFGRAVVKTAAPKLGTGISGNGNGRRLVMPTSSSASSGMTAGGDIGQQGDEDEQPAEDDEPPAKKLKVFFRYHEGFSNAVRKKITLSQLL</sequence>
<feature type="compositionally biased region" description="Acidic residues" evidence="9">
    <location>
        <begin position="33"/>
        <end position="49"/>
    </location>
</feature>
<feature type="compositionally biased region" description="Polar residues" evidence="9">
    <location>
        <begin position="1"/>
        <end position="11"/>
    </location>
</feature>
<feature type="region of interest" description="Disordered" evidence="9">
    <location>
        <begin position="918"/>
        <end position="965"/>
    </location>
</feature>
<dbReference type="GO" id="GO:0016887">
    <property type="term" value="F:ATP hydrolysis activity"/>
    <property type="evidence" value="ECO:0007669"/>
    <property type="project" value="InterPro"/>
</dbReference>
<dbReference type="InterPro" id="IPR003593">
    <property type="entry name" value="AAA+_ATPase"/>
</dbReference>
<proteinExistence type="inferred from homology"/>
<dbReference type="GO" id="GO:0005524">
    <property type="term" value="F:ATP binding"/>
    <property type="evidence" value="ECO:0007669"/>
    <property type="project" value="UniProtKB-KW"/>
</dbReference>
<evidence type="ECO:0000256" key="4">
    <source>
        <dbReference type="ARBA" id="ARBA00022840"/>
    </source>
</evidence>
<dbReference type="SUPFAM" id="SSF52540">
    <property type="entry name" value="P-loop containing nucleoside triphosphate hydrolases"/>
    <property type="match status" value="1"/>
</dbReference>
<dbReference type="InterPro" id="IPR003959">
    <property type="entry name" value="ATPase_AAA_core"/>
</dbReference>
<evidence type="ECO:0000313" key="12">
    <source>
        <dbReference type="Proteomes" id="UP001176521"/>
    </source>
</evidence>
<protein>
    <submittedName>
        <fullName evidence="11">Chromosome transmission fidelity protein 18</fullName>
    </submittedName>
</protein>
<dbReference type="GO" id="GO:0005634">
    <property type="term" value="C:nucleus"/>
    <property type="evidence" value="ECO:0007669"/>
    <property type="project" value="UniProtKB-SubCell"/>
</dbReference>
<comment type="similarity">
    <text evidence="8">Belongs to the activator 1 small subunits family. CTF18 subfamily.</text>
</comment>
<evidence type="ECO:0000256" key="6">
    <source>
        <dbReference type="ARBA" id="ARBA00023242"/>
    </source>
</evidence>
<feature type="region of interest" description="Disordered" evidence="9">
    <location>
        <begin position="1"/>
        <end position="126"/>
    </location>
</feature>
<evidence type="ECO:0000313" key="11">
    <source>
        <dbReference type="EMBL" id="KAK0526563.1"/>
    </source>
</evidence>
<keyword evidence="5" id="KW-0238">DNA-binding</keyword>
<comment type="caution">
    <text evidence="11">The sequence shown here is derived from an EMBL/GenBank/DDBJ whole genome shotgun (WGS) entry which is preliminary data.</text>
</comment>
<dbReference type="PANTHER" id="PTHR46765">
    <property type="entry name" value="P-LOOP CONTAINING NUCLEOSIDE TRIPHOSPHATE HYDROLASES SUPERFAMILY PROTEIN"/>
    <property type="match status" value="1"/>
</dbReference>
<feature type="region of interest" description="Disordered" evidence="9">
    <location>
        <begin position="251"/>
        <end position="281"/>
    </location>
</feature>
<dbReference type="InterPro" id="IPR027417">
    <property type="entry name" value="P-loop_NTPase"/>
</dbReference>
<dbReference type="GO" id="GO:0003677">
    <property type="term" value="F:DNA binding"/>
    <property type="evidence" value="ECO:0007669"/>
    <property type="project" value="UniProtKB-KW"/>
</dbReference>
<feature type="compositionally biased region" description="Acidic residues" evidence="9">
    <location>
        <begin position="91"/>
        <end position="100"/>
    </location>
</feature>
<dbReference type="InterPro" id="IPR047854">
    <property type="entry name" value="RFC_lid"/>
</dbReference>
<feature type="region of interest" description="Disordered" evidence="9">
    <location>
        <begin position="187"/>
        <end position="222"/>
    </location>
</feature>
<dbReference type="Proteomes" id="UP001176521">
    <property type="component" value="Unassembled WGS sequence"/>
</dbReference>
<dbReference type="EMBL" id="JAPDMQ010000349">
    <property type="protein sequence ID" value="KAK0526563.1"/>
    <property type="molecule type" value="Genomic_DNA"/>
</dbReference>
<dbReference type="InterPro" id="IPR053016">
    <property type="entry name" value="CTF18-RFC_complex"/>
</dbReference>
<evidence type="ECO:0000256" key="9">
    <source>
        <dbReference type="SAM" id="MobiDB-lite"/>
    </source>
</evidence>
<dbReference type="PANTHER" id="PTHR46765:SF1">
    <property type="entry name" value="P-LOOP CONTAINING NUCLEOSIDE TRIPHOSPHATE HYDROLASES SUPERFAMILY PROTEIN"/>
    <property type="match status" value="1"/>
</dbReference>
<dbReference type="Gene3D" id="1.10.8.60">
    <property type="match status" value="1"/>
</dbReference>
<dbReference type="Gene3D" id="3.40.50.300">
    <property type="entry name" value="P-loop containing nucleotide triphosphate hydrolases"/>
    <property type="match status" value="1"/>
</dbReference>
<comment type="subcellular location">
    <subcellularLocation>
        <location evidence="1">Nucleus</location>
    </subcellularLocation>
</comment>
<keyword evidence="2" id="KW-0235">DNA replication</keyword>
<evidence type="ECO:0000256" key="2">
    <source>
        <dbReference type="ARBA" id="ARBA00022705"/>
    </source>
</evidence>
<feature type="domain" description="AAA+ ATPase" evidence="10">
    <location>
        <begin position="358"/>
        <end position="517"/>
    </location>
</feature>
<name>A0AAN6GCT8_9BASI</name>
<feature type="region of interest" description="Disordered" evidence="9">
    <location>
        <begin position="323"/>
        <end position="345"/>
    </location>
</feature>
<evidence type="ECO:0000259" key="10">
    <source>
        <dbReference type="SMART" id="SM00382"/>
    </source>
</evidence>
<keyword evidence="12" id="KW-1185">Reference proteome</keyword>
<accession>A0AAN6GCT8</accession>
<dbReference type="AlphaFoldDB" id="A0AAN6GCT8"/>
<feature type="compositionally biased region" description="Acidic residues" evidence="9">
    <location>
        <begin position="950"/>
        <end position="961"/>
    </location>
</feature>
<keyword evidence="3" id="KW-0547">Nucleotide-binding</keyword>
<dbReference type="CDD" id="cd00009">
    <property type="entry name" value="AAA"/>
    <property type="match status" value="1"/>
</dbReference>
<keyword evidence="4" id="KW-0067">ATP-binding</keyword>
<evidence type="ECO:0000256" key="1">
    <source>
        <dbReference type="ARBA" id="ARBA00004123"/>
    </source>
</evidence>
<gene>
    <name evidence="11" type="primary">ctf18</name>
    <name evidence="11" type="ORF">OC842_005153</name>
</gene>
<evidence type="ECO:0000256" key="3">
    <source>
        <dbReference type="ARBA" id="ARBA00022741"/>
    </source>
</evidence>
<evidence type="ECO:0000256" key="8">
    <source>
        <dbReference type="ARBA" id="ARBA00043975"/>
    </source>
</evidence>
<reference evidence="11" key="1">
    <citation type="journal article" date="2023" name="PhytoFront">
        <title>Draft Genome Resources of Seven Strains of Tilletia horrida, Causal Agent of Kernel Smut of Rice.</title>
        <authorList>
            <person name="Khanal S."/>
            <person name="Antony Babu S."/>
            <person name="Zhou X.G."/>
        </authorList>
    </citation>
    <scope>NUCLEOTIDE SEQUENCE</scope>
    <source>
        <strain evidence="11">TX3</strain>
    </source>
</reference>
<keyword evidence="6" id="KW-0539">Nucleus</keyword>
<dbReference type="SMART" id="SM00382">
    <property type="entry name" value="AAA"/>
    <property type="match status" value="1"/>
</dbReference>